<dbReference type="Pfam" id="PF00861">
    <property type="entry name" value="Ribosomal_L18p"/>
    <property type="match status" value="1"/>
</dbReference>
<accession>A0A0E3UZI8</accession>
<dbReference type="GO" id="GO:0003735">
    <property type="term" value="F:structural constituent of ribosome"/>
    <property type="evidence" value="ECO:0007669"/>
    <property type="project" value="InterPro"/>
</dbReference>
<dbReference type="Proteomes" id="UP000061135">
    <property type="component" value="Chromosome"/>
</dbReference>
<evidence type="ECO:0000256" key="1">
    <source>
        <dbReference type="ARBA" id="ARBA00007116"/>
    </source>
</evidence>
<dbReference type="CDD" id="cd00432">
    <property type="entry name" value="Ribosomal_L18_L5e"/>
    <property type="match status" value="1"/>
</dbReference>
<dbReference type="EMBL" id="CP007501">
    <property type="protein sequence ID" value="AKD24399.1"/>
    <property type="molecule type" value="Genomic_DNA"/>
</dbReference>
<dbReference type="PANTHER" id="PTHR12899">
    <property type="entry name" value="39S RIBOSOMAL PROTEIN L18, MITOCHONDRIAL"/>
    <property type="match status" value="1"/>
</dbReference>
<comment type="function">
    <text evidence="7">This is one of the proteins that bind and probably mediate the attachment of the 5S RNA into the large ribosomal subunit, where it forms part of the central protuberance.</text>
</comment>
<dbReference type="HOGENOM" id="CLU_098841_0_1_4"/>
<name>A0A0E3UZI8_9BURK</name>
<evidence type="ECO:0000256" key="2">
    <source>
        <dbReference type="ARBA" id="ARBA00022730"/>
    </source>
</evidence>
<dbReference type="Gene3D" id="3.30.420.100">
    <property type="match status" value="1"/>
</dbReference>
<evidence type="ECO:0000256" key="7">
    <source>
        <dbReference type="HAMAP-Rule" id="MF_01337"/>
    </source>
</evidence>
<keyword evidence="4 7" id="KW-0689">Ribosomal protein</keyword>
<dbReference type="RefSeq" id="WP_046329386.1">
    <property type="nucleotide sequence ID" value="NZ_CP007501.1"/>
</dbReference>
<comment type="subunit">
    <text evidence="7">Part of the 50S ribosomal subunit; part of the 5S rRNA/L5/L18/L25 subcomplex. Contacts the 5S and 23S rRNAs.</text>
</comment>
<dbReference type="InterPro" id="IPR057268">
    <property type="entry name" value="Ribosomal_L18"/>
</dbReference>
<dbReference type="InterPro" id="IPR005484">
    <property type="entry name" value="Ribosomal_uL18_bac/plant/anim"/>
</dbReference>
<dbReference type="PANTHER" id="PTHR12899:SF3">
    <property type="entry name" value="LARGE RIBOSOMAL SUBUNIT PROTEIN UL18M"/>
    <property type="match status" value="1"/>
</dbReference>
<keyword evidence="9" id="KW-1185">Reference proteome</keyword>
<dbReference type="PATRIC" id="fig|576611.7.peg.66"/>
<dbReference type="OrthoDB" id="9810939at2"/>
<dbReference type="GO" id="GO:0008097">
    <property type="term" value="F:5S rRNA binding"/>
    <property type="evidence" value="ECO:0007669"/>
    <property type="project" value="TreeGrafter"/>
</dbReference>
<evidence type="ECO:0000313" key="9">
    <source>
        <dbReference type="Proteomes" id="UP000061135"/>
    </source>
</evidence>
<reference evidence="8 9" key="1">
    <citation type="submission" date="2014-03" db="EMBL/GenBank/DDBJ databases">
        <title>Genome of Polynucleobacter strain MWH-MoK4.</title>
        <authorList>
            <person name="Hahn M.W."/>
        </authorList>
    </citation>
    <scope>NUCLEOTIDE SEQUENCE [LARGE SCALE GENOMIC DNA]</scope>
    <source>
        <strain evidence="8 9">MWH-MoK4</strain>
    </source>
</reference>
<keyword evidence="5 7" id="KW-0687">Ribonucleoprotein</keyword>
<dbReference type="GO" id="GO:0022625">
    <property type="term" value="C:cytosolic large ribosomal subunit"/>
    <property type="evidence" value="ECO:0007669"/>
    <property type="project" value="TreeGrafter"/>
</dbReference>
<dbReference type="AlphaFoldDB" id="A0A0E3UZI8"/>
<evidence type="ECO:0000256" key="4">
    <source>
        <dbReference type="ARBA" id="ARBA00022980"/>
    </source>
</evidence>
<keyword evidence="2 7" id="KW-0699">rRNA-binding</keyword>
<evidence type="ECO:0000256" key="6">
    <source>
        <dbReference type="ARBA" id="ARBA00035197"/>
    </source>
</evidence>
<dbReference type="HAMAP" id="MF_01337_B">
    <property type="entry name" value="Ribosomal_uL18_B"/>
    <property type="match status" value="1"/>
</dbReference>
<gene>
    <name evidence="7" type="primary">rplR</name>
    <name evidence="8" type="ORF">CL55_00000660</name>
</gene>
<sequence>MNKDESRQRRARQTRIRIAEALANRLTVIRSNTHISAQVYSPCGTKVVAAASTMEKDLRQAIKNGGNAEAAKQIGKLVAERAVKAGIVDVAFDRSGHRYHGRIKALAEAAREAGLKF</sequence>
<dbReference type="GO" id="GO:0006412">
    <property type="term" value="P:translation"/>
    <property type="evidence" value="ECO:0007669"/>
    <property type="project" value="UniProtKB-UniRule"/>
</dbReference>
<evidence type="ECO:0000256" key="5">
    <source>
        <dbReference type="ARBA" id="ARBA00023274"/>
    </source>
</evidence>
<dbReference type="SUPFAM" id="SSF53137">
    <property type="entry name" value="Translational machinery components"/>
    <property type="match status" value="1"/>
</dbReference>
<dbReference type="InterPro" id="IPR004389">
    <property type="entry name" value="Ribosomal_uL18_bac-type"/>
</dbReference>
<evidence type="ECO:0000256" key="3">
    <source>
        <dbReference type="ARBA" id="ARBA00022884"/>
    </source>
</evidence>
<evidence type="ECO:0000313" key="8">
    <source>
        <dbReference type="EMBL" id="AKD24399.1"/>
    </source>
</evidence>
<dbReference type="STRING" id="1835254.CL55_00000660"/>
<organism evidence="8 9">
    <name type="scientific">Polynucleobacter duraquae</name>
    <dbReference type="NCBI Taxonomy" id="1835254"/>
    <lineage>
        <taxon>Bacteria</taxon>
        <taxon>Pseudomonadati</taxon>
        <taxon>Pseudomonadota</taxon>
        <taxon>Betaproteobacteria</taxon>
        <taxon>Burkholderiales</taxon>
        <taxon>Burkholderiaceae</taxon>
        <taxon>Polynucleobacter</taxon>
    </lineage>
</organism>
<dbReference type="KEGG" id="pdq:CL55_00000660"/>
<dbReference type="NCBIfam" id="TIGR00060">
    <property type="entry name" value="L18_bact"/>
    <property type="match status" value="1"/>
</dbReference>
<protein>
    <recommendedName>
        <fullName evidence="6 7">Large ribosomal subunit protein uL18</fullName>
    </recommendedName>
</protein>
<keyword evidence="3 7" id="KW-0694">RNA-binding</keyword>
<dbReference type="FunFam" id="3.30.420.100:FF:000001">
    <property type="entry name" value="50S ribosomal protein L18"/>
    <property type="match status" value="1"/>
</dbReference>
<comment type="similarity">
    <text evidence="1 7">Belongs to the universal ribosomal protein uL18 family.</text>
</comment>
<proteinExistence type="inferred from homology"/>